<keyword evidence="8 11" id="KW-1133">Transmembrane helix</keyword>
<evidence type="ECO:0000256" key="10">
    <source>
        <dbReference type="ARBA" id="ARBA00023180"/>
    </source>
</evidence>
<keyword evidence="14" id="KW-0675">Receptor</keyword>
<evidence type="ECO:0000256" key="11">
    <source>
        <dbReference type="SAM" id="Phobius"/>
    </source>
</evidence>
<keyword evidence="10" id="KW-0325">Glycoprotein</keyword>
<protein>
    <submittedName>
        <fullName evidence="14">LRR receptor-like serine/threonine-protein kinase FLS2</fullName>
    </submittedName>
</protein>
<dbReference type="GO" id="GO:0016301">
    <property type="term" value="F:kinase activity"/>
    <property type="evidence" value="ECO:0007669"/>
    <property type="project" value="UniProtKB-KW"/>
</dbReference>
<dbReference type="AlphaFoldDB" id="A0AAQ3KI85"/>
<organism evidence="14 15">
    <name type="scientific">Canna indica</name>
    <name type="common">Indian-shot</name>
    <dbReference type="NCBI Taxonomy" id="4628"/>
    <lineage>
        <taxon>Eukaryota</taxon>
        <taxon>Viridiplantae</taxon>
        <taxon>Streptophyta</taxon>
        <taxon>Embryophyta</taxon>
        <taxon>Tracheophyta</taxon>
        <taxon>Spermatophyta</taxon>
        <taxon>Magnoliopsida</taxon>
        <taxon>Liliopsida</taxon>
        <taxon>Zingiberales</taxon>
        <taxon>Cannaceae</taxon>
        <taxon>Canna</taxon>
    </lineage>
</organism>
<keyword evidence="4" id="KW-0433">Leucine-rich repeat</keyword>
<reference evidence="14 15" key="1">
    <citation type="submission" date="2023-10" db="EMBL/GenBank/DDBJ databases">
        <title>Chromosome-scale genome assembly provides insights into flower coloration mechanisms of Canna indica.</title>
        <authorList>
            <person name="Li C."/>
        </authorList>
    </citation>
    <scope>NUCLEOTIDE SEQUENCE [LARGE SCALE GENOMIC DNA]</scope>
    <source>
        <tissue evidence="14">Flower</tissue>
    </source>
</reference>
<dbReference type="PANTHER" id="PTHR48063">
    <property type="entry name" value="LRR RECEPTOR-LIKE KINASE"/>
    <property type="match status" value="1"/>
</dbReference>
<dbReference type="SMART" id="SM00369">
    <property type="entry name" value="LRR_TYP"/>
    <property type="match status" value="11"/>
</dbReference>
<dbReference type="Pfam" id="PF00560">
    <property type="entry name" value="LRR_1"/>
    <property type="match status" value="12"/>
</dbReference>
<comment type="similarity">
    <text evidence="2">Belongs to the RLP family.</text>
</comment>
<dbReference type="InterPro" id="IPR013210">
    <property type="entry name" value="LRR_N_plant-typ"/>
</dbReference>
<keyword evidence="14" id="KW-0808">Transferase</keyword>
<dbReference type="GO" id="GO:0005886">
    <property type="term" value="C:plasma membrane"/>
    <property type="evidence" value="ECO:0007669"/>
    <property type="project" value="UniProtKB-SubCell"/>
</dbReference>
<evidence type="ECO:0000259" key="13">
    <source>
        <dbReference type="Pfam" id="PF08263"/>
    </source>
</evidence>
<dbReference type="EMBL" id="CP136894">
    <property type="protein sequence ID" value="WOL09004.1"/>
    <property type="molecule type" value="Genomic_DNA"/>
</dbReference>
<evidence type="ECO:0000256" key="9">
    <source>
        <dbReference type="ARBA" id="ARBA00023136"/>
    </source>
</evidence>
<dbReference type="PRINTS" id="PR00019">
    <property type="entry name" value="LEURICHRPT"/>
</dbReference>
<dbReference type="FunFam" id="3.80.10.10:FF:000129">
    <property type="entry name" value="Leucine-rich repeat receptor-like kinase"/>
    <property type="match status" value="1"/>
</dbReference>
<keyword evidence="3" id="KW-1003">Cell membrane</keyword>
<dbReference type="InterPro" id="IPR003591">
    <property type="entry name" value="Leu-rich_rpt_typical-subtyp"/>
</dbReference>
<evidence type="ECO:0000313" key="15">
    <source>
        <dbReference type="Proteomes" id="UP001327560"/>
    </source>
</evidence>
<evidence type="ECO:0000256" key="6">
    <source>
        <dbReference type="ARBA" id="ARBA00022729"/>
    </source>
</evidence>
<evidence type="ECO:0000256" key="8">
    <source>
        <dbReference type="ARBA" id="ARBA00022989"/>
    </source>
</evidence>
<evidence type="ECO:0000256" key="1">
    <source>
        <dbReference type="ARBA" id="ARBA00004251"/>
    </source>
</evidence>
<evidence type="ECO:0000256" key="7">
    <source>
        <dbReference type="ARBA" id="ARBA00022737"/>
    </source>
</evidence>
<dbReference type="FunFam" id="3.80.10.10:FF:000111">
    <property type="entry name" value="LRR receptor-like serine/threonine-protein kinase ERECTA"/>
    <property type="match status" value="1"/>
</dbReference>
<keyword evidence="14" id="KW-0418">Kinase</keyword>
<proteinExistence type="inferred from homology"/>
<evidence type="ECO:0000313" key="14">
    <source>
        <dbReference type="EMBL" id="WOL09004.1"/>
    </source>
</evidence>
<feature type="chain" id="PRO_5042902143" evidence="12">
    <location>
        <begin position="30"/>
        <end position="1043"/>
    </location>
</feature>
<keyword evidence="5 11" id="KW-0812">Transmembrane</keyword>
<keyword evidence="9 11" id="KW-0472">Membrane</keyword>
<evidence type="ECO:0000256" key="2">
    <source>
        <dbReference type="ARBA" id="ARBA00009592"/>
    </source>
</evidence>
<dbReference type="InterPro" id="IPR032675">
    <property type="entry name" value="LRR_dom_sf"/>
</dbReference>
<dbReference type="SUPFAM" id="SSF52047">
    <property type="entry name" value="RNI-like"/>
    <property type="match status" value="1"/>
</dbReference>
<keyword evidence="15" id="KW-1185">Reference proteome</keyword>
<dbReference type="FunFam" id="3.80.10.10:FF:000095">
    <property type="entry name" value="LRR receptor-like serine/threonine-protein kinase GSO1"/>
    <property type="match status" value="2"/>
</dbReference>
<feature type="signal peptide" evidence="12">
    <location>
        <begin position="1"/>
        <end position="29"/>
    </location>
</feature>
<keyword evidence="6 12" id="KW-0732">Signal</keyword>
<name>A0AAQ3KI85_9LILI</name>
<sequence>MGNLSGGSCIGYYLLFACLLHAQFRISKCASNGDCAAEELQAILQFKRGLVDPLNLLSSWRGQSCCQWRGLSCDNNSIISIDLHNPYPNTFEFWNLSGRVDPSLLQLKFLSHLDLSNNNFNGLQIPEFVGSMKKLKYVNLSNAGFAGKIPSSLGNLSELQSLDLSSTFQTLSVDSFQWVIGLNSLEHLVMSRVDFSQIGSEWVRVLNRLPSLTLLGLQACGLTRIAYSLPYVNFTSLAFVDISFNSFNSEIPYWFQNLRSLVHLDISSAGFRGLIPVGLSLIPSLRYLDLSMNGNLTADCFKLLNENWRQIQVLNLASNKIYGRIPDSIGNISSLIELNLFSNEIEGGIPSSIGKLCNLQVLVLDGNNLTVELPHHLEVPRACNSKYPLPKLSHLSLGVNKLSGILPEWIGELRNIELLDVSYNLIQGPIPSSLSKLTVLKTLNLAGNQFNGTLPPSIGQLSKLTRLDISSNHLAGAITSMHFSRLSDLKQLLIGFNSLRINIRPTWFPPFQVTNLGLGSCQLGPQFPSWLQNQKELMFLDLSNSSISGKIPTWFWDLTSNLCLLNISFNQIKGQLPELMKVDAYADVDMRSNLLSGPLPVLSNFVELLDLSHNQFSGPIPHDFAEMQPSLISLSLSNNNLSGEIPASVGLIQYLQVLDLSRNNLIGKIPTSLENCSYLKALVLDHNSFTGTIPSLGNLQQLQSLHLSNNMLHGVIPPSLKSISTLQTLDLGNNRLQGVVPTWLGESFPALQILRLRRNQLSGEIPDQLTKLSSLQVLDLAGNNLGGRIPRSFGGLKAMARPQKVNKYLFYGFYRGTYYEETLSVMVSNKDLVFTKTLSLLTSIDLSENKLSGDVPRELMNLSGLLVLNLSRNQFDGEVLGQIGQLHELLSLDLSSNHFNGRIPSSLTSMSFLSYLNLSNNNFSGRVPFAGQLGTFDASAYAGNPYLCGLPLNVSCEEDAQTGFHGGADDNERIFEDEWFYVSVGVGFAVGLLGLFGVISIRRKWSNDYFEFVDCAVDMILKAKKVFPGSRDQGKRSRRTGQS</sequence>
<feature type="domain" description="Leucine-rich repeat-containing N-terminal plant-type" evidence="13">
    <location>
        <begin position="37"/>
        <end position="74"/>
    </location>
</feature>
<evidence type="ECO:0000256" key="12">
    <source>
        <dbReference type="SAM" id="SignalP"/>
    </source>
</evidence>
<dbReference type="InterPro" id="IPR001611">
    <property type="entry name" value="Leu-rich_rpt"/>
</dbReference>
<feature type="transmembrane region" description="Helical" evidence="11">
    <location>
        <begin position="979"/>
        <end position="1001"/>
    </location>
</feature>
<gene>
    <name evidence="14" type="ORF">Cni_G17757</name>
</gene>
<dbReference type="SUPFAM" id="SSF52058">
    <property type="entry name" value="L domain-like"/>
    <property type="match status" value="3"/>
</dbReference>
<accession>A0AAQ3KI85</accession>
<evidence type="ECO:0000256" key="5">
    <source>
        <dbReference type="ARBA" id="ARBA00022692"/>
    </source>
</evidence>
<dbReference type="Pfam" id="PF08263">
    <property type="entry name" value="LRRNT_2"/>
    <property type="match status" value="1"/>
</dbReference>
<evidence type="ECO:0000256" key="3">
    <source>
        <dbReference type="ARBA" id="ARBA00022475"/>
    </source>
</evidence>
<dbReference type="PANTHER" id="PTHR48063:SF16">
    <property type="entry name" value="LRR RECEPTOR-LIKE SERINE_THREONINE-PROTEIN KINASE GSO1"/>
    <property type="match status" value="1"/>
</dbReference>
<dbReference type="InterPro" id="IPR046956">
    <property type="entry name" value="RLP23-like"/>
</dbReference>
<dbReference type="Proteomes" id="UP001327560">
    <property type="component" value="Chromosome 5"/>
</dbReference>
<comment type="subcellular location">
    <subcellularLocation>
        <location evidence="1">Cell membrane</location>
        <topology evidence="1">Single-pass type I membrane protein</topology>
    </subcellularLocation>
</comment>
<keyword evidence="7" id="KW-0677">Repeat</keyword>
<dbReference type="Pfam" id="PF13855">
    <property type="entry name" value="LRR_8"/>
    <property type="match status" value="2"/>
</dbReference>
<evidence type="ECO:0000256" key="4">
    <source>
        <dbReference type="ARBA" id="ARBA00022614"/>
    </source>
</evidence>
<dbReference type="Gene3D" id="3.80.10.10">
    <property type="entry name" value="Ribonuclease Inhibitor"/>
    <property type="match status" value="6"/>
</dbReference>